<evidence type="ECO:0000313" key="3">
    <source>
        <dbReference type="Proteomes" id="UP000613266"/>
    </source>
</evidence>
<dbReference type="AlphaFoldDB" id="A0A931ND15"/>
<accession>A0A931ND15</accession>
<feature type="chain" id="PRO_5036819079" evidence="1">
    <location>
        <begin position="19"/>
        <end position="121"/>
    </location>
</feature>
<evidence type="ECO:0000256" key="1">
    <source>
        <dbReference type="SAM" id="SignalP"/>
    </source>
</evidence>
<dbReference type="Proteomes" id="UP000613266">
    <property type="component" value="Unassembled WGS sequence"/>
</dbReference>
<reference evidence="2" key="1">
    <citation type="submission" date="2020-12" db="EMBL/GenBank/DDBJ databases">
        <title>The genome sequence of Inhella sp. 1Y17.</title>
        <authorList>
            <person name="Liu Y."/>
        </authorList>
    </citation>
    <scope>NUCLEOTIDE SEQUENCE</scope>
    <source>
        <strain evidence="2">1Y17</strain>
    </source>
</reference>
<sequence>MRAALLVLSLLAAGAAQADIAEIRWDAEGRAKQTFDVAPGKFAEYCGKLNKDQSVRWSFEAGAPLDFNIHYHVGKAVEYPAKAKGVAAQQGELKVALDQDYCWMWSNKGGAGVTLKVQLER</sequence>
<organism evidence="2 3">
    <name type="scientific">Inhella proteolytica</name>
    <dbReference type="NCBI Taxonomy" id="2795029"/>
    <lineage>
        <taxon>Bacteria</taxon>
        <taxon>Pseudomonadati</taxon>
        <taxon>Pseudomonadota</taxon>
        <taxon>Betaproteobacteria</taxon>
        <taxon>Burkholderiales</taxon>
        <taxon>Sphaerotilaceae</taxon>
        <taxon>Inhella</taxon>
    </lineage>
</organism>
<keyword evidence="3" id="KW-1185">Reference proteome</keyword>
<dbReference type="RefSeq" id="WP_198109786.1">
    <property type="nucleotide sequence ID" value="NZ_JAEDAK010000002.1"/>
</dbReference>
<gene>
    <name evidence="2" type="ORF">I7X39_04600</name>
</gene>
<comment type="caution">
    <text evidence="2">The sequence shown here is derived from an EMBL/GenBank/DDBJ whole genome shotgun (WGS) entry which is preliminary data.</text>
</comment>
<evidence type="ECO:0000313" key="2">
    <source>
        <dbReference type="EMBL" id="MBH9576182.1"/>
    </source>
</evidence>
<protein>
    <submittedName>
        <fullName evidence="2">Uncharacterized protein</fullName>
    </submittedName>
</protein>
<proteinExistence type="predicted"/>
<name>A0A931ND15_9BURK</name>
<feature type="signal peptide" evidence="1">
    <location>
        <begin position="1"/>
        <end position="18"/>
    </location>
</feature>
<keyword evidence="1" id="KW-0732">Signal</keyword>
<dbReference type="EMBL" id="JAEDAK010000002">
    <property type="protein sequence ID" value="MBH9576182.1"/>
    <property type="molecule type" value="Genomic_DNA"/>
</dbReference>